<reference evidence="2 3" key="1">
    <citation type="submission" date="2023-10" db="EMBL/GenBank/DDBJ databases">
        <title>Noviherbaspirillum sp. CPCC 100848 genome assembly.</title>
        <authorList>
            <person name="Li X.Y."/>
            <person name="Fang X.M."/>
        </authorList>
    </citation>
    <scope>NUCLEOTIDE SEQUENCE [LARGE SCALE GENOMIC DNA]</scope>
    <source>
        <strain evidence="2 3">CPCC 100848</strain>
    </source>
</reference>
<dbReference type="InterPro" id="IPR038765">
    <property type="entry name" value="Papain-like_cys_pep_sf"/>
</dbReference>
<name>A0ABU6JA40_9BURK</name>
<dbReference type="Gene3D" id="3.10.620.30">
    <property type="match status" value="1"/>
</dbReference>
<comment type="caution">
    <text evidence="2">The sequence shown here is derived from an EMBL/GenBank/DDBJ whole genome shotgun (WGS) entry which is preliminary data.</text>
</comment>
<gene>
    <name evidence="2" type="ORF">RY831_14185</name>
</gene>
<evidence type="ECO:0000313" key="3">
    <source>
        <dbReference type="Proteomes" id="UP001352263"/>
    </source>
</evidence>
<dbReference type="InterPro" id="IPR013589">
    <property type="entry name" value="Bac_transglu_N"/>
</dbReference>
<sequence>MALSIRHETVYHYTAPQSYTIQQLRLSPRTEPHQQVRSWSIATTGRRHAFNDAFCNHCHMLTITGQHDEVRIIAGGIVEVAPLDRGRLPDASGFSPLVFTVPTRLTEADDTVTEFAHAFLPQGASGSQLLAFSEAIRDRVTYQSGATVVTSTGAEALKLGRGVCQDYAHLFLACCHVRGIPARYVSGYIDPGDSSHAESHAWVDVWVEESGYAGWCSIDITHARYADTSLCRLAIGRDYDSAAPIRGVRRGGGTETLDVRVDIVLK</sequence>
<evidence type="ECO:0000313" key="2">
    <source>
        <dbReference type="EMBL" id="MEC4720306.1"/>
    </source>
</evidence>
<dbReference type="RefSeq" id="WP_326507011.1">
    <property type="nucleotide sequence ID" value="NZ_JAWIIV010000010.1"/>
</dbReference>
<protein>
    <submittedName>
        <fullName evidence="2">Transglutaminase family protein</fullName>
    </submittedName>
</protein>
<dbReference type="SUPFAM" id="SSF54001">
    <property type="entry name" value="Cysteine proteinases"/>
    <property type="match status" value="1"/>
</dbReference>
<feature type="domain" description="Transglutaminase-like" evidence="1">
    <location>
        <begin position="156"/>
        <end position="222"/>
    </location>
</feature>
<dbReference type="Proteomes" id="UP001352263">
    <property type="component" value="Unassembled WGS sequence"/>
</dbReference>
<evidence type="ECO:0000259" key="1">
    <source>
        <dbReference type="SMART" id="SM00460"/>
    </source>
</evidence>
<accession>A0ABU6JA40</accession>
<dbReference type="Pfam" id="PF01841">
    <property type="entry name" value="Transglut_core"/>
    <property type="match status" value="1"/>
</dbReference>
<dbReference type="EMBL" id="JAWIIV010000010">
    <property type="protein sequence ID" value="MEC4720306.1"/>
    <property type="molecule type" value="Genomic_DNA"/>
</dbReference>
<dbReference type="PANTHER" id="PTHR33490">
    <property type="entry name" value="BLR5614 PROTEIN-RELATED"/>
    <property type="match status" value="1"/>
</dbReference>
<dbReference type="PANTHER" id="PTHR33490:SF6">
    <property type="entry name" value="SLL1049 PROTEIN"/>
    <property type="match status" value="1"/>
</dbReference>
<dbReference type="InterPro" id="IPR002931">
    <property type="entry name" value="Transglutaminase-like"/>
</dbReference>
<dbReference type="Pfam" id="PF08379">
    <property type="entry name" value="Bact_transglu_N"/>
    <property type="match status" value="1"/>
</dbReference>
<organism evidence="2 3">
    <name type="scientific">Noviherbaspirillum album</name>
    <dbReference type="NCBI Taxonomy" id="3080276"/>
    <lineage>
        <taxon>Bacteria</taxon>
        <taxon>Pseudomonadati</taxon>
        <taxon>Pseudomonadota</taxon>
        <taxon>Betaproteobacteria</taxon>
        <taxon>Burkholderiales</taxon>
        <taxon>Oxalobacteraceae</taxon>
        <taxon>Noviherbaspirillum</taxon>
    </lineage>
</organism>
<proteinExistence type="predicted"/>
<dbReference type="SMART" id="SM00460">
    <property type="entry name" value="TGc"/>
    <property type="match status" value="1"/>
</dbReference>
<keyword evidence="3" id="KW-1185">Reference proteome</keyword>